<dbReference type="AlphaFoldDB" id="A0A091UVG6"/>
<protein>
    <submittedName>
        <fullName evidence="1">Uncharacterized protein</fullName>
    </submittedName>
</protein>
<accession>A0A091UVG6</accession>
<name>A0A091UVG6_NIPNI</name>
<evidence type="ECO:0000313" key="1">
    <source>
        <dbReference type="EMBL" id="KFQ93950.1"/>
    </source>
</evidence>
<feature type="non-terminal residue" evidence="1">
    <location>
        <position position="106"/>
    </location>
</feature>
<organism evidence="1 2">
    <name type="scientific">Nipponia nippon</name>
    <name type="common">Crested ibis</name>
    <name type="synonym">Ibis nippon</name>
    <dbReference type="NCBI Taxonomy" id="128390"/>
    <lineage>
        <taxon>Eukaryota</taxon>
        <taxon>Metazoa</taxon>
        <taxon>Chordata</taxon>
        <taxon>Craniata</taxon>
        <taxon>Vertebrata</taxon>
        <taxon>Euteleostomi</taxon>
        <taxon>Archelosauria</taxon>
        <taxon>Archosauria</taxon>
        <taxon>Dinosauria</taxon>
        <taxon>Saurischia</taxon>
        <taxon>Theropoda</taxon>
        <taxon>Coelurosauria</taxon>
        <taxon>Aves</taxon>
        <taxon>Neognathae</taxon>
        <taxon>Neoaves</taxon>
        <taxon>Aequornithes</taxon>
        <taxon>Pelecaniformes</taxon>
        <taxon>Threskiornithidae</taxon>
        <taxon>Nipponia</taxon>
    </lineage>
</organism>
<dbReference type="Proteomes" id="UP000053283">
    <property type="component" value="Unassembled WGS sequence"/>
</dbReference>
<reference evidence="1 2" key="1">
    <citation type="submission" date="2014-04" db="EMBL/GenBank/DDBJ databases">
        <title>Genome evolution of avian class.</title>
        <authorList>
            <person name="Zhang G."/>
            <person name="Li C."/>
        </authorList>
    </citation>
    <scope>NUCLEOTIDE SEQUENCE [LARGE SCALE GENOMIC DNA]</scope>
    <source>
        <strain evidence="1">BGI_Y956</strain>
    </source>
</reference>
<gene>
    <name evidence="1" type="ORF">Y956_08186</name>
</gene>
<dbReference type="EMBL" id="KL410114">
    <property type="protein sequence ID" value="KFQ93950.1"/>
    <property type="molecule type" value="Genomic_DNA"/>
</dbReference>
<evidence type="ECO:0000313" key="2">
    <source>
        <dbReference type="Proteomes" id="UP000053283"/>
    </source>
</evidence>
<sequence length="106" mass="11722">QVNHNCATMAMLLLYKFYSDVGSFMPGFSFNCSLSGRKIHGHLPFNLCIMSNGISCTIDAISSRCWQDTSKDDREYFLSLGDIGDGILVTSSSKQKHSRGLHNSPL</sequence>
<keyword evidence="2" id="KW-1185">Reference proteome</keyword>
<proteinExistence type="predicted"/>
<feature type="non-terminal residue" evidence="1">
    <location>
        <position position="1"/>
    </location>
</feature>